<dbReference type="PROSITE" id="PS00775">
    <property type="entry name" value="GLYCOSYL_HYDROL_F3"/>
    <property type="match status" value="1"/>
</dbReference>
<evidence type="ECO:0000313" key="6">
    <source>
        <dbReference type="Proteomes" id="UP001226389"/>
    </source>
</evidence>
<dbReference type="PANTHER" id="PTHR30620:SF123">
    <property type="entry name" value="BETA-XYLOSIDASE"/>
    <property type="match status" value="1"/>
</dbReference>
<dbReference type="InterPro" id="IPR017853">
    <property type="entry name" value="GH"/>
</dbReference>
<dbReference type="SUPFAM" id="SSF51445">
    <property type="entry name" value="(Trans)glycosidases"/>
    <property type="match status" value="1"/>
</dbReference>
<dbReference type="Gene3D" id="3.20.20.300">
    <property type="entry name" value="Glycoside hydrolase, family 3, N-terminal domain"/>
    <property type="match status" value="1"/>
</dbReference>
<dbReference type="InterPro" id="IPR026891">
    <property type="entry name" value="Fn3-like"/>
</dbReference>
<feature type="domain" description="Fibronectin type III-like" evidence="4">
    <location>
        <begin position="705"/>
        <end position="774"/>
    </location>
</feature>
<sequence length="805" mass="85708">MKNQVLSTPDVAVPVADQVEDLISRMTLEQKVAQLQCTIPITGHLDAGLAKFPHGLGASGSISTGVSIEADADHYDQVQDAVVAKTDLSVPPLLHGEAVSGWTGLGGTVFPSAIGLGATWQPDTVEGMTDIVREQMLSVGVRQALSPIMDVARDPRWGRVGETYGEDPTLCAAMSVAFVKGLQGQNLADGVAATGKHFLGFGLGEGGLNMTSNPISPRELREVYAKPFQAAITEANLAGIMNSYGTIDGELIIASKHILDDLLREEMGFEGLVVSDYMSINLAVDLNVGADPTDGGIKALKAGLDVELPTPYGFTDGLVEAVRRGELEERFIDRAVRRMLTLKANLGLLEDNAARKEMIAAAYEPESTKAHSLKAARESIVLLKNEGLLPLNKATKKIAVIGPHANSLRLFFGCYTYPASIDLAMSGTMSEMAGMLDLPELTASYEQPPLAPLFEGSDVRSEPAAVEQALQGALGHKTPTIVASIQDKCPEAEVVYEKGCDIAGTNRTGFDAAVAAAQDADVVILTLGGKYGWGSSCTSGEGIDTANVGLPGIQEELAQRIFETGTPAVMVHMDAKPLSSVYVAEHFPAIIENWFPGETGGQALADVLFGDYNPAGRLPMTAVRDAGQIPLYAAHRRSNSFSSAGTMIMNRYVDGSKVPLFHFGEGKSYTTFEYSNLNLTPTVTADGAVQLSCDITNTGQQDGEEVVQVYVRDELSSMVRPVQELAGFNRVLVKAGETKTVHFSMRADQFAFLDVDMRWVVEAGQMTVNVGASSADIRLTGSFDIENSAVIDGKNRGFYATTTVS</sequence>
<name>A0ABT9UH84_9MICC</name>
<dbReference type="InterPro" id="IPR002772">
    <property type="entry name" value="Glyco_hydro_3_C"/>
</dbReference>
<dbReference type="RefSeq" id="WP_307489349.1">
    <property type="nucleotide sequence ID" value="NZ_JAUSSY010000005.1"/>
</dbReference>
<comment type="similarity">
    <text evidence="1 3">Belongs to the glycosyl hydrolase 3 family.</text>
</comment>
<keyword evidence="3 5" id="KW-0326">Glycosidase</keyword>
<dbReference type="Gene3D" id="3.40.50.1700">
    <property type="entry name" value="Glycoside hydrolase family 3 C-terminal domain"/>
    <property type="match status" value="1"/>
</dbReference>
<dbReference type="InterPro" id="IPR036881">
    <property type="entry name" value="Glyco_hydro_3_C_sf"/>
</dbReference>
<evidence type="ECO:0000256" key="1">
    <source>
        <dbReference type="ARBA" id="ARBA00005336"/>
    </source>
</evidence>
<dbReference type="InterPro" id="IPR051915">
    <property type="entry name" value="Cellulose_Degrad_GH3"/>
</dbReference>
<dbReference type="PRINTS" id="PR00133">
    <property type="entry name" value="GLHYDRLASE3"/>
</dbReference>
<dbReference type="InterPro" id="IPR001764">
    <property type="entry name" value="Glyco_hydro_3_N"/>
</dbReference>
<keyword evidence="2 3" id="KW-0378">Hydrolase</keyword>
<dbReference type="Gene3D" id="2.60.40.10">
    <property type="entry name" value="Immunoglobulins"/>
    <property type="match status" value="1"/>
</dbReference>
<dbReference type="InterPro" id="IPR036962">
    <property type="entry name" value="Glyco_hydro_3_N_sf"/>
</dbReference>
<keyword evidence="6" id="KW-1185">Reference proteome</keyword>
<protein>
    <submittedName>
        <fullName evidence="5">Beta-glucosidase</fullName>
        <ecNumber evidence="5">3.2.1.21</ecNumber>
    </submittedName>
</protein>
<dbReference type="EMBL" id="JAUSSY010000005">
    <property type="protein sequence ID" value="MDQ0118376.1"/>
    <property type="molecule type" value="Genomic_DNA"/>
</dbReference>
<organism evidence="5 6">
    <name type="scientific">Pseudarthrobacter defluvii</name>
    <dbReference type="NCBI Taxonomy" id="410837"/>
    <lineage>
        <taxon>Bacteria</taxon>
        <taxon>Bacillati</taxon>
        <taxon>Actinomycetota</taxon>
        <taxon>Actinomycetes</taxon>
        <taxon>Micrococcales</taxon>
        <taxon>Micrococcaceae</taxon>
        <taxon>Pseudarthrobacter</taxon>
    </lineage>
</organism>
<evidence type="ECO:0000259" key="4">
    <source>
        <dbReference type="SMART" id="SM01217"/>
    </source>
</evidence>
<dbReference type="Pfam" id="PF00933">
    <property type="entry name" value="Glyco_hydro_3"/>
    <property type="match status" value="1"/>
</dbReference>
<dbReference type="InterPro" id="IPR013783">
    <property type="entry name" value="Ig-like_fold"/>
</dbReference>
<evidence type="ECO:0000313" key="5">
    <source>
        <dbReference type="EMBL" id="MDQ0118376.1"/>
    </source>
</evidence>
<dbReference type="SMART" id="SM01217">
    <property type="entry name" value="Fn3_like"/>
    <property type="match status" value="1"/>
</dbReference>
<accession>A0ABT9UH84</accession>
<dbReference type="GO" id="GO:0008422">
    <property type="term" value="F:beta-glucosidase activity"/>
    <property type="evidence" value="ECO:0007669"/>
    <property type="project" value="UniProtKB-EC"/>
</dbReference>
<reference evidence="5 6" key="1">
    <citation type="submission" date="2023-07" db="EMBL/GenBank/DDBJ databases">
        <title>Sorghum-associated microbial communities from plants grown in Nebraska, USA.</title>
        <authorList>
            <person name="Schachtman D."/>
        </authorList>
    </citation>
    <scope>NUCLEOTIDE SEQUENCE [LARGE SCALE GENOMIC DNA]</scope>
    <source>
        <strain evidence="5 6">DS994</strain>
    </source>
</reference>
<dbReference type="Pfam" id="PF01915">
    <property type="entry name" value="Glyco_hydro_3_C"/>
    <property type="match status" value="1"/>
</dbReference>
<dbReference type="Proteomes" id="UP001226389">
    <property type="component" value="Unassembled WGS sequence"/>
</dbReference>
<evidence type="ECO:0000256" key="2">
    <source>
        <dbReference type="ARBA" id="ARBA00022801"/>
    </source>
</evidence>
<comment type="caution">
    <text evidence="5">The sequence shown here is derived from an EMBL/GenBank/DDBJ whole genome shotgun (WGS) entry which is preliminary data.</text>
</comment>
<proteinExistence type="inferred from homology"/>
<dbReference type="Pfam" id="PF14310">
    <property type="entry name" value="Fn3-like"/>
    <property type="match status" value="1"/>
</dbReference>
<dbReference type="PANTHER" id="PTHR30620">
    <property type="entry name" value="PERIPLASMIC BETA-GLUCOSIDASE-RELATED"/>
    <property type="match status" value="1"/>
</dbReference>
<dbReference type="EC" id="3.2.1.21" evidence="5"/>
<dbReference type="InterPro" id="IPR019800">
    <property type="entry name" value="Glyco_hydro_3_AS"/>
</dbReference>
<gene>
    <name evidence="5" type="ORF">J2T22_001554</name>
</gene>
<evidence type="ECO:0000256" key="3">
    <source>
        <dbReference type="RuleBase" id="RU361161"/>
    </source>
</evidence>
<dbReference type="SUPFAM" id="SSF52279">
    <property type="entry name" value="Beta-D-glucan exohydrolase, C-terminal domain"/>
    <property type="match status" value="1"/>
</dbReference>